<dbReference type="AlphaFoldDB" id="A0A238J349"/>
<evidence type="ECO:0000256" key="1">
    <source>
        <dbReference type="SAM" id="Phobius"/>
    </source>
</evidence>
<evidence type="ECO:0000313" key="3">
    <source>
        <dbReference type="Proteomes" id="UP000201838"/>
    </source>
</evidence>
<accession>A0A238J349</accession>
<sequence>MYIAFAFLQIGMATACLFFVTSSTVKPMWSSIAFILTGLVFFGNGLRVALDMFGSDFAFYLHSMVFPYASGAMVALLFVTGSILAYRALSGGKL</sequence>
<keyword evidence="1" id="KW-0472">Membrane</keyword>
<dbReference type="Proteomes" id="UP000201838">
    <property type="component" value="Unassembled WGS sequence"/>
</dbReference>
<name>A0A238J349_9RHOB</name>
<feature type="transmembrane region" description="Helical" evidence="1">
    <location>
        <begin position="32"/>
        <end position="53"/>
    </location>
</feature>
<dbReference type="RefSeq" id="WP_141138289.1">
    <property type="nucleotide sequence ID" value="NZ_FXXQ01000008.1"/>
</dbReference>
<keyword evidence="3" id="KW-1185">Reference proteome</keyword>
<gene>
    <name evidence="2" type="ORF">BOA8489_02458</name>
</gene>
<feature type="transmembrane region" description="Helical" evidence="1">
    <location>
        <begin position="65"/>
        <end position="89"/>
    </location>
</feature>
<proteinExistence type="predicted"/>
<dbReference type="EMBL" id="FXXQ01000008">
    <property type="protein sequence ID" value="SMX24334.1"/>
    <property type="molecule type" value="Genomic_DNA"/>
</dbReference>
<evidence type="ECO:0000313" key="2">
    <source>
        <dbReference type="EMBL" id="SMX24334.1"/>
    </source>
</evidence>
<organism evidence="2 3">
    <name type="scientific">Boseongicola aestuarii</name>
    <dbReference type="NCBI Taxonomy" id="1470561"/>
    <lineage>
        <taxon>Bacteria</taxon>
        <taxon>Pseudomonadati</taxon>
        <taxon>Pseudomonadota</taxon>
        <taxon>Alphaproteobacteria</taxon>
        <taxon>Rhodobacterales</taxon>
        <taxon>Paracoccaceae</taxon>
        <taxon>Boseongicola</taxon>
    </lineage>
</organism>
<keyword evidence="1" id="KW-0812">Transmembrane</keyword>
<reference evidence="2 3" key="1">
    <citation type="submission" date="2017-05" db="EMBL/GenBank/DDBJ databases">
        <authorList>
            <person name="Song R."/>
            <person name="Chenine A.L."/>
            <person name="Ruprecht R.M."/>
        </authorList>
    </citation>
    <scope>NUCLEOTIDE SEQUENCE [LARGE SCALE GENOMIC DNA]</scope>
    <source>
        <strain evidence="2 3">CECT 8489</strain>
    </source>
</reference>
<keyword evidence="1" id="KW-1133">Transmembrane helix</keyword>
<protein>
    <submittedName>
        <fullName evidence="2">Uncharacterized protein</fullName>
    </submittedName>
</protein>